<reference evidence="2" key="1">
    <citation type="submission" date="2018-05" db="EMBL/GenBank/DDBJ databases">
        <authorList>
            <person name="Lanie J.A."/>
            <person name="Ng W.-L."/>
            <person name="Kazmierczak K.M."/>
            <person name="Andrzejewski T.M."/>
            <person name="Davidsen T.M."/>
            <person name="Wayne K.J."/>
            <person name="Tettelin H."/>
            <person name="Glass J.I."/>
            <person name="Rusch D."/>
            <person name="Podicherti R."/>
            <person name="Tsui H.-C.T."/>
            <person name="Winkler M.E."/>
        </authorList>
    </citation>
    <scope>NUCLEOTIDE SEQUENCE</scope>
</reference>
<gene>
    <name evidence="2" type="ORF">METZ01_LOCUS298084</name>
</gene>
<sequence>MSDLDTIFAPATAIGRAGVAVIRLSGPAVRMALAALTGQAKMPVPRKATLTPFLDWNSGEVLDQGLVLWF</sequence>
<protein>
    <recommendedName>
        <fullName evidence="1">GTP-binding protein TrmE N-terminal domain-containing protein</fullName>
    </recommendedName>
</protein>
<dbReference type="InterPro" id="IPR018948">
    <property type="entry name" value="GTP-bd_TrmE_N"/>
</dbReference>
<dbReference type="AlphaFoldDB" id="A0A382M981"/>
<dbReference type="Pfam" id="PF10396">
    <property type="entry name" value="TrmE_N"/>
    <property type="match status" value="1"/>
</dbReference>
<accession>A0A382M981</accession>
<proteinExistence type="predicted"/>
<feature type="domain" description="GTP-binding protein TrmE N-terminal" evidence="1">
    <location>
        <begin position="6"/>
        <end position="70"/>
    </location>
</feature>
<dbReference type="Gene3D" id="3.30.1360.120">
    <property type="entry name" value="Probable tRNA modification gtpase trme, domain 1"/>
    <property type="match status" value="1"/>
</dbReference>
<name>A0A382M981_9ZZZZ</name>
<evidence type="ECO:0000313" key="2">
    <source>
        <dbReference type="EMBL" id="SVC45230.1"/>
    </source>
</evidence>
<feature type="non-terminal residue" evidence="2">
    <location>
        <position position="70"/>
    </location>
</feature>
<evidence type="ECO:0000259" key="1">
    <source>
        <dbReference type="Pfam" id="PF10396"/>
    </source>
</evidence>
<dbReference type="SUPFAM" id="SSF103025">
    <property type="entry name" value="Folate-binding domain"/>
    <property type="match status" value="1"/>
</dbReference>
<dbReference type="EMBL" id="UINC01092005">
    <property type="protein sequence ID" value="SVC45230.1"/>
    <property type="molecule type" value="Genomic_DNA"/>
</dbReference>
<organism evidence="2">
    <name type="scientific">marine metagenome</name>
    <dbReference type="NCBI Taxonomy" id="408172"/>
    <lineage>
        <taxon>unclassified sequences</taxon>
        <taxon>metagenomes</taxon>
        <taxon>ecological metagenomes</taxon>
    </lineage>
</organism>
<dbReference type="InterPro" id="IPR027266">
    <property type="entry name" value="TrmE/GcvT-like"/>
</dbReference>